<evidence type="ECO:0000256" key="1">
    <source>
        <dbReference type="SAM" id="MobiDB-lite"/>
    </source>
</evidence>
<feature type="region of interest" description="Disordered" evidence="1">
    <location>
        <begin position="121"/>
        <end position="196"/>
    </location>
</feature>
<organism evidence="2 3">
    <name type="scientific">Diversispora epigaea</name>
    <dbReference type="NCBI Taxonomy" id="1348612"/>
    <lineage>
        <taxon>Eukaryota</taxon>
        <taxon>Fungi</taxon>
        <taxon>Fungi incertae sedis</taxon>
        <taxon>Mucoromycota</taxon>
        <taxon>Glomeromycotina</taxon>
        <taxon>Glomeromycetes</taxon>
        <taxon>Diversisporales</taxon>
        <taxon>Diversisporaceae</taxon>
        <taxon>Diversispora</taxon>
    </lineage>
</organism>
<proteinExistence type="predicted"/>
<dbReference type="EMBL" id="PQFF01000248">
    <property type="protein sequence ID" value="RHZ70432.1"/>
    <property type="molecule type" value="Genomic_DNA"/>
</dbReference>
<evidence type="ECO:0000313" key="3">
    <source>
        <dbReference type="Proteomes" id="UP000266861"/>
    </source>
</evidence>
<accession>A0A397I5K6</accession>
<protein>
    <submittedName>
        <fullName evidence="2">Uncharacterized protein</fullName>
    </submittedName>
</protein>
<gene>
    <name evidence="2" type="ORF">Glove_271g18</name>
</gene>
<sequence length="302" mass="35937">MDVLMGRVQKYFNTSVETKKRKLKGIAKKNKEINTAGELKKINDNLKKNNRLLSNISENMMMMVMIKLTKHQKKKCERIINEEGFSNNEDWKKYENYYNKPIYTCEKNSNEELQKVYKIYNDDEEDNKNENDNSNEDDNSNENDKMMDDNNINNNVNKDNNNNDNNTRLDYVSNDNIDDNNDGFPTYPSNNTVSNDDENNPKFSICLQTQLNDVCMNELTLLTLEKYRIPVETNNIYGFAHKFDYENYYNKYLEITKKKDNDKSSEDFKKMVLEEINKNDMKLTEFIEYIGIKNMGYQHQYY</sequence>
<evidence type="ECO:0000313" key="2">
    <source>
        <dbReference type="EMBL" id="RHZ70432.1"/>
    </source>
</evidence>
<keyword evidence="3" id="KW-1185">Reference proteome</keyword>
<comment type="caution">
    <text evidence="2">The sequence shown here is derived from an EMBL/GenBank/DDBJ whole genome shotgun (WGS) entry which is preliminary data.</text>
</comment>
<reference evidence="2 3" key="1">
    <citation type="submission" date="2018-08" db="EMBL/GenBank/DDBJ databases">
        <title>Genome and evolution of the arbuscular mycorrhizal fungus Diversispora epigaea (formerly Glomus versiforme) and its bacterial endosymbionts.</title>
        <authorList>
            <person name="Sun X."/>
            <person name="Fei Z."/>
            <person name="Harrison M."/>
        </authorList>
    </citation>
    <scope>NUCLEOTIDE SEQUENCE [LARGE SCALE GENOMIC DNA]</scope>
    <source>
        <strain evidence="2 3">IT104</strain>
    </source>
</reference>
<feature type="compositionally biased region" description="Acidic residues" evidence="1">
    <location>
        <begin position="122"/>
        <end position="141"/>
    </location>
</feature>
<name>A0A397I5K6_9GLOM</name>
<dbReference type="AlphaFoldDB" id="A0A397I5K6"/>
<dbReference type="Proteomes" id="UP000266861">
    <property type="component" value="Unassembled WGS sequence"/>
</dbReference>
<feature type="compositionally biased region" description="Low complexity" evidence="1">
    <location>
        <begin position="149"/>
        <end position="166"/>
    </location>
</feature>